<protein>
    <submittedName>
        <fullName evidence="1">Uncharacterized protein</fullName>
    </submittedName>
</protein>
<proteinExistence type="predicted"/>
<reference evidence="1 2" key="1">
    <citation type="submission" date="2015-11" db="EMBL/GenBank/DDBJ databases">
        <authorList>
            <consortium name="Pathogen Informatics"/>
        </authorList>
    </citation>
    <scope>NUCLEOTIDE SEQUENCE [LARGE SCALE GENOMIC DNA]</scope>
    <source>
        <strain evidence="1 2">006A-0191</strain>
    </source>
</reference>
<evidence type="ECO:0000313" key="1">
    <source>
        <dbReference type="EMBL" id="CUU86727.1"/>
    </source>
</evidence>
<accession>A0A9W5EZ27</accession>
<dbReference type="RefSeq" id="WP_277934052.1">
    <property type="nucleotide sequence ID" value="NZ_FAUT01000001.1"/>
</dbReference>
<dbReference type="Proteomes" id="UP000052257">
    <property type="component" value="Unassembled WGS sequence"/>
</dbReference>
<dbReference type="AlphaFoldDB" id="A0A9W5EZ27"/>
<gene>
    <name evidence="1" type="ORF">ERS739220_01727</name>
</gene>
<dbReference type="EMBL" id="FAUW01000004">
    <property type="protein sequence ID" value="CUU86727.1"/>
    <property type="molecule type" value="Genomic_DNA"/>
</dbReference>
<name>A0A9W5EZ27_CAMHY</name>
<evidence type="ECO:0000313" key="2">
    <source>
        <dbReference type="Proteomes" id="UP000052257"/>
    </source>
</evidence>
<organism evidence="1 2">
    <name type="scientific">Campylobacter hyointestinalis subsp. hyointestinalis</name>
    <dbReference type="NCBI Taxonomy" id="91352"/>
    <lineage>
        <taxon>Bacteria</taxon>
        <taxon>Pseudomonadati</taxon>
        <taxon>Campylobacterota</taxon>
        <taxon>Epsilonproteobacteria</taxon>
        <taxon>Campylobacterales</taxon>
        <taxon>Campylobacteraceae</taxon>
        <taxon>Campylobacter</taxon>
    </lineage>
</organism>
<comment type="caution">
    <text evidence="1">The sequence shown here is derived from an EMBL/GenBank/DDBJ whole genome shotgun (WGS) entry which is preliminary data.</text>
</comment>
<sequence length="44" mass="4981">MALVDVCGKLIDTTLKFVGKPALDFAQIELEKQIARQKEEQKSF</sequence>